<keyword evidence="6" id="KW-1185">Reference proteome</keyword>
<name>A0ABX8N473_9PSED</name>
<evidence type="ECO:0000256" key="1">
    <source>
        <dbReference type="ARBA" id="ARBA00006914"/>
    </source>
</evidence>
<dbReference type="InterPro" id="IPR003593">
    <property type="entry name" value="AAA+_ATPase"/>
</dbReference>
<dbReference type="InterPro" id="IPR050221">
    <property type="entry name" value="26S_Proteasome_ATPase"/>
</dbReference>
<dbReference type="SMART" id="SM00382">
    <property type="entry name" value="AAA"/>
    <property type="match status" value="1"/>
</dbReference>
<evidence type="ECO:0000313" key="6">
    <source>
        <dbReference type="Proteomes" id="UP001046350"/>
    </source>
</evidence>
<dbReference type="CDD" id="cd19481">
    <property type="entry name" value="RecA-like_protease"/>
    <property type="match status" value="1"/>
</dbReference>
<dbReference type="EMBL" id="CP077076">
    <property type="protein sequence ID" value="QXH50488.1"/>
    <property type="molecule type" value="Genomic_DNA"/>
</dbReference>
<gene>
    <name evidence="5" type="ORF">KSS94_21470</name>
</gene>
<keyword evidence="3 5" id="KW-0067">ATP-binding</keyword>
<dbReference type="RefSeq" id="WP_217840063.1">
    <property type="nucleotide sequence ID" value="NZ_CP077076.1"/>
</dbReference>
<evidence type="ECO:0000313" key="5">
    <source>
        <dbReference type="EMBL" id="QXH50488.1"/>
    </source>
</evidence>
<accession>A0ABX8N473</accession>
<keyword evidence="2" id="KW-0547">Nucleotide-binding</keyword>
<comment type="similarity">
    <text evidence="1">Belongs to the AAA ATPase family.</text>
</comment>
<reference evidence="5" key="1">
    <citation type="journal article" date="2021" name="Microorganisms">
        <title>The Ever-Expanding Pseudomonas Genus: Description of 43 New Species and Partition of the Pseudomonas putida Group.</title>
        <authorList>
            <person name="Girard L."/>
            <person name="Lood C."/>
            <person name="Hofte M."/>
            <person name="Vandamme P."/>
            <person name="Rokni-Zadeh H."/>
            <person name="van Noort V."/>
            <person name="Lavigne R."/>
            <person name="De Mot R."/>
        </authorList>
    </citation>
    <scope>NUCLEOTIDE SEQUENCE</scope>
    <source>
        <strain evidence="5">COW40</strain>
    </source>
</reference>
<dbReference type="Pfam" id="PF00004">
    <property type="entry name" value="AAA"/>
    <property type="match status" value="1"/>
</dbReference>
<evidence type="ECO:0000256" key="3">
    <source>
        <dbReference type="ARBA" id="ARBA00022840"/>
    </source>
</evidence>
<evidence type="ECO:0000256" key="2">
    <source>
        <dbReference type="ARBA" id="ARBA00022741"/>
    </source>
</evidence>
<dbReference type="Proteomes" id="UP001046350">
    <property type="component" value="Chromosome"/>
</dbReference>
<dbReference type="GO" id="GO:0005524">
    <property type="term" value="F:ATP binding"/>
    <property type="evidence" value="ECO:0007669"/>
    <property type="project" value="UniProtKB-KW"/>
</dbReference>
<dbReference type="InterPro" id="IPR003959">
    <property type="entry name" value="ATPase_AAA_core"/>
</dbReference>
<dbReference type="PANTHER" id="PTHR23073">
    <property type="entry name" value="26S PROTEASOME REGULATORY SUBUNIT"/>
    <property type="match status" value="1"/>
</dbReference>
<organism evidence="5 6">
    <name type="scientific">Pseudomonas fakonensis</name>
    <dbReference type="NCBI Taxonomy" id="2842355"/>
    <lineage>
        <taxon>Bacteria</taxon>
        <taxon>Pseudomonadati</taxon>
        <taxon>Pseudomonadota</taxon>
        <taxon>Gammaproteobacteria</taxon>
        <taxon>Pseudomonadales</taxon>
        <taxon>Pseudomonadaceae</taxon>
        <taxon>Pseudomonas</taxon>
    </lineage>
</organism>
<evidence type="ECO:0000259" key="4">
    <source>
        <dbReference type="SMART" id="SM00382"/>
    </source>
</evidence>
<feature type="domain" description="AAA+ ATPase" evidence="4">
    <location>
        <begin position="239"/>
        <end position="371"/>
    </location>
</feature>
<sequence length="456" mass="50065">MPEPADNLAALYRELDWLHASLEQAVARYLLQDGHEALGGPPEPPPQPAQGSVYGGLVENWQLGRDERLALALALAPHLRPELLDRLFGVNGQTGRTFSEFGGAVERGFSGLLPTGQTLVFLLSANQPHRRLEALRILASTHRFGAEQLLVLQRADERLPALSGVLALGDAWLHYLLSGEQVRPELSPAFPASPIGTPLGWQDLVLDHGVMAQVGEIRAWLAHGQTLMHDWGLAAKVKPGYRTVFHGPPGTGKTLTAALLGKSSGREVYRVDLSMVVSKYIGETEKNLGKVFDVASYKDWILFFDEADALFGQRTAANTSNDRHANQQTGYLLQRIEDFPGTVILATNLKANMDEAFTRRFQSMIHFNMPSAPQRLQLWRNAFDGVCALDTDVDLAQLAQQHELAGGAIINVLRYCALAAIGRGGRSVSQADLIEGIRRELRKDNKTLQVIRSQAQ</sequence>
<proteinExistence type="inferred from homology"/>
<protein>
    <submittedName>
        <fullName evidence="5">ATP-binding protein</fullName>
    </submittedName>
</protein>